<sequence length="177" mass="19603">MMLLTIPLLFLLCGEGQGRSLIPHVTAPEKWRLGVLEKVLVQTSQQSESFPVTVSLVSYPDKKTTFSSALLALTPENRFRGALKLSVEAEDSPGEFVYLLVESEVFREDRRIPVTSAARTTMDEPVRGWPTHLATHPPQSSHSRIFFGGCSSHFASVISLQNAKVFQAICSIAWKTD</sequence>
<accession>A0ABN9M825</accession>
<feature type="domain" description="Complement C3/4/5 macroglobulin" evidence="2">
    <location>
        <begin position="25"/>
        <end position="115"/>
    </location>
</feature>
<reference evidence="3" key="1">
    <citation type="submission" date="2023-07" db="EMBL/GenBank/DDBJ databases">
        <authorList>
            <person name="Stuckert A."/>
        </authorList>
    </citation>
    <scope>NUCLEOTIDE SEQUENCE</scope>
</reference>
<dbReference type="Pfam" id="PF17790">
    <property type="entry name" value="MG1"/>
    <property type="match status" value="1"/>
</dbReference>
<dbReference type="Gene3D" id="2.60.40.1930">
    <property type="match status" value="1"/>
</dbReference>
<evidence type="ECO:0000313" key="4">
    <source>
        <dbReference type="Proteomes" id="UP001176940"/>
    </source>
</evidence>
<dbReference type="EMBL" id="CAUEEQ010045026">
    <property type="protein sequence ID" value="CAJ0958255.1"/>
    <property type="molecule type" value="Genomic_DNA"/>
</dbReference>
<proteinExistence type="predicted"/>
<feature type="chain" id="PRO_5045942387" description="Complement C3/4/5 macroglobulin domain-containing protein" evidence="1">
    <location>
        <begin position="19"/>
        <end position="177"/>
    </location>
</feature>
<evidence type="ECO:0000259" key="2">
    <source>
        <dbReference type="Pfam" id="PF17790"/>
    </source>
</evidence>
<dbReference type="Proteomes" id="UP001176940">
    <property type="component" value="Unassembled WGS sequence"/>
</dbReference>
<gene>
    <name evidence="3" type="ORF">RIMI_LOCUS16255782</name>
</gene>
<evidence type="ECO:0000313" key="3">
    <source>
        <dbReference type="EMBL" id="CAJ0958255.1"/>
    </source>
</evidence>
<organism evidence="3 4">
    <name type="scientific">Ranitomeya imitator</name>
    <name type="common">mimic poison frog</name>
    <dbReference type="NCBI Taxonomy" id="111125"/>
    <lineage>
        <taxon>Eukaryota</taxon>
        <taxon>Metazoa</taxon>
        <taxon>Chordata</taxon>
        <taxon>Craniata</taxon>
        <taxon>Vertebrata</taxon>
        <taxon>Euteleostomi</taxon>
        <taxon>Amphibia</taxon>
        <taxon>Batrachia</taxon>
        <taxon>Anura</taxon>
        <taxon>Neobatrachia</taxon>
        <taxon>Hyloidea</taxon>
        <taxon>Dendrobatidae</taxon>
        <taxon>Dendrobatinae</taxon>
        <taxon>Ranitomeya</taxon>
    </lineage>
</organism>
<keyword evidence="4" id="KW-1185">Reference proteome</keyword>
<name>A0ABN9M825_9NEOB</name>
<dbReference type="InterPro" id="IPR041425">
    <property type="entry name" value="C3/4/5_MG1"/>
</dbReference>
<comment type="caution">
    <text evidence="3">The sequence shown here is derived from an EMBL/GenBank/DDBJ whole genome shotgun (WGS) entry which is preliminary data.</text>
</comment>
<evidence type="ECO:0000256" key="1">
    <source>
        <dbReference type="SAM" id="SignalP"/>
    </source>
</evidence>
<feature type="signal peptide" evidence="1">
    <location>
        <begin position="1"/>
        <end position="18"/>
    </location>
</feature>
<keyword evidence="1" id="KW-0732">Signal</keyword>
<protein>
    <recommendedName>
        <fullName evidence="2">Complement C3/4/5 macroglobulin domain-containing protein</fullName>
    </recommendedName>
</protein>